<comment type="caution">
    <text evidence="2">The sequence shown here is derived from an EMBL/GenBank/DDBJ whole genome shotgun (WGS) entry which is preliminary data.</text>
</comment>
<evidence type="ECO:0000256" key="1">
    <source>
        <dbReference type="SAM" id="MobiDB-lite"/>
    </source>
</evidence>
<feature type="compositionally biased region" description="Low complexity" evidence="1">
    <location>
        <begin position="49"/>
        <end position="64"/>
    </location>
</feature>
<keyword evidence="4" id="KW-1185">Reference proteome</keyword>
<dbReference type="EMBL" id="BLAL01000206">
    <property type="protein sequence ID" value="GES91621.1"/>
    <property type="molecule type" value="Genomic_DNA"/>
</dbReference>
<evidence type="ECO:0000313" key="3">
    <source>
        <dbReference type="EMBL" id="GES91621.1"/>
    </source>
</evidence>
<dbReference type="AlphaFoldDB" id="A0A2Z6QI85"/>
<reference evidence="2 4" key="1">
    <citation type="submission" date="2017-11" db="EMBL/GenBank/DDBJ databases">
        <title>The genome of Rhizophagus clarus HR1 reveals common genetic basis of auxotrophy among arbuscular mycorrhizal fungi.</title>
        <authorList>
            <person name="Kobayashi Y."/>
        </authorList>
    </citation>
    <scope>NUCLEOTIDE SEQUENCE [LARGE SCALE GENOMIC DNA]</scope>
    <source>
        <strain evidence="2 4">HR1</strain>
    </source>
</reference>
<organism evidence="2 4">
    <name type="scientific">Rhizophagus clarus</name>
    <dbReference type="NCBI Taxonomy" id="94130"/>
    <lineage>
        <taxon>Eukaryota</taxon>
        <taxon>Fungi</taxon>
        <taxon>Fungi incertae sedis</taxon>
        <taxon>Mucoromycota</taxon>
        <taxon>Glomeromycotina</taxon>
        <taxon>Glomeromycetes</taxon>
        <taxon>Glomerales</taxon>
        <taxon>Glomeraceae</taxon>
        <taxon>Rhizophagus</taxon>
    </lineage>
</organism>
<feature type="region of interest" description="Disordered" evidence="1">
    <location>
        <begin position="1"/>
        <end position="74"/>
    </location>
</feature>
<dbReference type="Proteomes" id="UP000247702">
    <property type="component" value="Unassembled WGS sequence"/>
</dbReference>
<gene>
    <name evidence="3" type="ORF">RCL2_001842400</name>
    <name evidence="2" type="ORF">RclHR1_12000001</name>
</gene>
<feature type="compositionally biased region" description="Polar residues" evidence="1">
    <location>
        <begin position="18"/>
        <end position="39"/>
    </location>
</feature>
<sequence length="92" mass="10492">MFSSKLGFKKRPPVRIGNTGNTSRRSKPTFHQDTNSQLLDNRRFHNQNKKNNNTKNSGFSTKKNSCFKTNQSNRPDVNKLIAGLKALLEQLT</sequence>
<dbReference type="Proteomes" id="UP000615446">
    <property type="component" value="Unassembled WGS sequence"/>
</dbReference>
<reference evidence="3" key="2">
    <citation type="submission" date="2019-10" db="EMBL/GenBank/DDBJ databases">
        <title>Conservation and host-specific expression of non-tandemly repeated heterogenous ribosome RNA gene in arbuscular mycorrhizal fungi.</title>
        <authorList>
            <person name="Maeda T."/>
            <person name="Kobayashi Y."/>
            <person name="Nakagawa T."/>
            <person name="Ezawa T."/>
            <person name="Yamaguchi K."/>
            <person name="Bino T."/>
            <person name="Nishimoto Y."/>
            <person name="Shigenobu S."/>
            <person name="Kawaguchi M."/>
        </authorList>
    </citation>
    <scope>NUCLEOTIDE SEQUENCE</scope>
    <source>
        <strain evidence="3">HR1</strain>
    </source>
</reference>
<protein>
    <submittedName>
        <fullName evidence="2">Uncharacterized protein</fullName>
    </submittedName>
</protein>
<name>A0A2Z6QI85_9GLOM</name>
<evidence type="ECO:0000313" key="2">
    <source>
        <dbReference type="EMBL" id="GBB85509.1"/>
    </source>
</evidence>
<accession>A0A2Z6QI85</accession>
<proteinExistence type="predicted"/>
<dbReference type="EMBL" id="BEXD01000226">
    <property type="protein sequence ID" value="GBB85509.1"/>
    <property type="molecule type" value="Genomic_DNA"/>
</dbReference>
<evidence type="ECO:0000313" key="4">
    <source>
        <dbReference type="Proteomes" id="UP000247702"/>
    </source>
</evidence>